<dbReference type="OrthoDB" id="408631at2759"/>
<sequence>MFFIFPGGFNFGVSWELTPKLLVKNSMDMGLPIIHVTANHRLNAFGFLGGKEVAEAGVGNLGLKDQRLAMEWIYKGSETARYSPAVVSALTCRYPGLQSRYIAIILTNLRDTVRRWCQLSRVGTRVSNLGEEREESPGR</sequence>
<evidence type="ECO:0000313" key="4">
    <source>
        <dbReference type="Proteomes" id="UP000005240"/>
    </source>
</evidence>
<name>A0A180GRB0_PUCT1</name>
<keyword evidence="4" id="KW-1185">Reference proteome</keyword>
<dbReference type="EnsemblFungi" id="PTTG_26705-t43_1">
    <property type="protein sequence ID" value="PTTG_26705-t43_1-p1"/>
    <property type="gene ID" value="PTTG_26705"/>
</dbReference>
<reference evidence="3 4" key="3">
    <citation type="journal article" date="2017" name="G3 (Bethesda)">
        <title>Comparative analysis highlights variable genome content of wheat rusts and divergence of the mating loci.</title>
        <authorList>
            <person name="Cuomo C.A."/>
            <person name="Bakkeren G."/>
            <person name="Khalil H.B."/>
            <person name="Panwar V."/>
            <person name="Joly D."/>
            <person name="Linning R."/>
            <person name="Sakthikumar S."/>
            <person name="Song X."/>
            <person name="Adiconis X."/>
            <person name="Fan L."/>
            <person name="Goldberg J.M."/>
            <person name="Levin J.Z."/>
            <person name="Young S."/>
            <person name="Zeng Q."/>
            <person name="Anikster Y."/>
            <person name="Bruce M."/>
            <person name="Wang M."/>
            <person name="Yin C."/>
            <person name="McCallum B."/>
            <person name="Szabo L.J."/>
            <person name="Hulbert S."/>
            <person name="Chen X."/>
            <person name="Fellers J.P."/>
        </authorList>
    </citation>
    <scope>NUCLEOTIDE SEQUENCE</scope>
    <source>
        <strain evidence="4">Isolate 1-1 / race 1 (BBBD)</strain>
        <strain evidence="3">isolate 1-1 / race 1 (BBBD)</strain>
    </source>
</reference>
<dbReference type="InterPro" id="IPR002018">
    <property type="entry name" value="CarbesteraseB"/>
</dbReference>
<dbReference type="EMBL" id="ADAS02000030">
    <property type="protein sequence ID" value="OAV95290.1"/>
    <property type="molecule type" value="Genomic_DNA"/>
</dbReference>
<reference evidence="2" key="1">
    <citation type="submission" date="2009-11" db="EMBL/GenBank/DDBJ databases">
        <authorList>
            <consortium name="The Broad Institute Genome Sequencing Platform"/>
            <person name="Ward D."/>
            <person name="Feldgarden M."/>
            <person name="Earl A."/>
            <person name="Young S.K."/>
            <person name="Zeng Q."/>
            <person name="Koehrsen M."/>
            <person name="Alvarado L."/>
            <person name="Berlin A."/>
            <person name="Bochicchio J."/>
            <person name="Borenstein D."/>
            <person name="Chapman S.B."/>
            <person name="Chen Z."/>
            <person name="Engels R."/>
            <person name="Freedman E."/>
            <person name="Gellesch M."/>
            <person name="Goldberg J."/>
            <person name="Griggs A."/>
            <person name="Gujja S."/>
            <person name="Heilman E."/>
            <person name="Heiman D."/>
            <person name="Hepburn T."/>
            <person name="Howarth C."/>
            <person name="Jen D."/>
            <person name="Larson L."/>
            <person name="Lewis B."/>
            <person name="Mehta T."/>
            <person name="Park D."/>
            <person name="Pearson M."/>
            <person name="Roberts A."/>
            <person name="Saif S."/>
            <person name="Shea T."/>
            <person name="Shenoy N."/>
            <person name="Sisk P."/>
            <person name="Stolte C."/>
            <person name="Sykes S."/>
            <person name="Thomson T."/>
            <person name="Walk T."/>
            <person name="White J."/>
            <person name="Yandava C."/>
            <person name="Izard J."/>
            <person name="Baranova O.V."/>
            <person name="Blanton J.M."/>
            <person name="Tanner A.C."/>
            <person name="Dewhirst F.E."/>
            <person name="Haas B."/>
            <person name="Nusbaum C."/>
            <person name="Birren B."/>
        </authorList>
    </citation>
    <scope>NUCLEOTIDE SEQUENCE [LARGE SCALE GENOMIC DNA]</scope>
    <source>
        <strain evidence="2">1-1 BBBD Race 1</strain>
    </source>
</reference>
<dbReference type="VEuPathDB" id="FungiDB:PTTG_26705"/>
<accession>A0A180GRB0</accession>
<dbReference type="STRING" id="630390.A0A180GRB0"/>
<dbReference type="Proteomes" id="UP000005240">
    <property type="component" value="Unassembled WGS sequence"/>
</dbReference>
<dbReference type="InterPro" id="IPR029058">
    <property type="entry name" value="AB_hydrolase_fold"/>
</dbReference>
<dbReference type="AlphaFoldDB" id="A0A180GRB0"/>
<proteinExistence type="predicted"/>
<dbReference type="SUPFAM" id="SSF53474">
    <property type="entry name" value="alpha/beta-Hydrolases"/>
    <property type="match status" value="1"/>
</dbReference>
<dbReference type="Gene3D" id="3.40.50.1820">
    <property type="entry name" value="alpha/beta hydrolase"/>
    <property type="match status" value="1"/>
</dbReference>
<evidence type="ECO:0000313" key="2">
    <source>
        <dbReference type="EMBL" id="OAV95290.1"/>
    </source>
</evidence>
<reference evidence="2" key="2">
    <citation type="submission" date="2016-05" db="EMBL/GenBank/DDBJ databases">
        <title>Comparative analysis highlights variable genome content of wheat rusts and divergence of the mating loci.</title>
        <authorList>
            <person name="Cuomo C.A."/>
            <person name="Bakkeren G."/>
            <person name="Szabo L."/>
            <person name="Khalil H."/>
            <person name="Joly D."/>
            <person name="Goldberg J."/>
            <person name="Young S."/>
            <person name="Zeng Q."/>
            <person name="Fellers J."/>
        </authorList>
    </citation>
    <scope>NUCLEOTIDE SEQUENCE [LARGE SCALE GENOMIC DNA]</scope>
    <source>
        <strain evidence="2">1-1 BBBD Race 1</strain>
    </source>
</reference>
<reference evidence="3" key="4">
    <citation type="submission" date="2025-05" db="UniProtKB">
        <authorList>
            <consortium name="EnsemblFungi"/>
        </authorList>
    </citation>
    <scope>IDENTIFICATION</scope>
    <source>
        <strain evidence="3">isolate 1-1 / race 1 (BBBD)</strain>
    </source>
</reference>
<dbReference type="InterPro" id="IPR050309">
    <property type="entry name" value="Type-B_Carboxylest/Lipase"/>
</dbReference>
<evidence type="ECO:0000313" key="3">
    <source>
        <dbReference type="EnsemblFungi" id="PTTG_26705-t43_1-p1"/>
    </source>
</evidence>
<evidence type="ECO:0000259" key="1">
    <source>
        <dbReference type="Pfam" id="PF00135"/>
    </source>
</evidence>
<feature type="domain" description="Carboxylesterase type B" evidence="1">
    <location>
        <begin position="1"/>
        <end position="74"/>
    </location>
</feature>
<organism evidence="2">
    <name type="scientific">Puccinia triticina (isolate 1-1 / race 1 (BBBD))</name>
    <name type="common">Brown leaf rust fungus</name>
    <dbReference type="NCBI Taxonomy" id="630390"/>
    <lineage>
        <taxon>Eukaryota</taxon>
        <taxon>Fungi</taxon>
        <taxon>Dikarya</taxon>
        <taxon>Basidiomycota</taxon>
        <taxon>Pucciniomycotina</taxon>
        <taxon>Pucciniomycetes</taxon>
        <taxon>Pucciniales</taxon>
        <taxon>Pucciniaceae</taxon>
        <taxon>Puccinia</taxon>
    </lineage>
</organism>
<dbReference type="PANTHER" id="PTHR11559">
    <property type="entry name" value="CARBOXYLESTERASE"/>
    <property type="match status" value="1"/>
</dbReference>
<protein>
    <submittedName>
        <fullName evidence="3">COesterase domain-containing protein</fullName>
    </submittedName>
</protein>
<gene>
    <name evidence="2" type="ORF">PTTG_26705</name>
</gene>
<dbReference type="Pfam" id="PF00135">
    <property type="entry name" value="COesterase"/>
    <property type="match status" value="1"/>
</dbReference>